<name>A0A1Y6LQA3_ZYMTR</name>
<reference evidence="1 2" key="1">
    <citation type="submission" date="2016-10" db="EMBL/GenBank/DDBJ databases">
        <authorList>
            <person name="Varghese N."/>
        </authorList>
    </citation>
    <scope>NUCLEOTIDE SEQUENCE [LARGE SCALE GENOMIC DNA]</scope>
</reference>
<dbReference type="AlphaFoldDB" id="A0A1Y6LQA3"/>
<dbReference type="EMBL" id="LT882681">
    <property type="protein sequence ID" value="SMY25628.1"/>
    <property type="molecule type" value="Genomic_DNA"/>
</dbReference>
<accession>A0A1Y6LQA3</accession>
<evidence type="ECO:0000313" key="2">
    <source>
        <dbReference type="Proteomes" id="UP000215453"/>
    </source>
</evidence>
<protein>
    <submittedName>
        <fullName evidence="1">Uncharacterized protein</fullName>
    </submittedName>
</protein>
<dbReference type="Proteomes" id="UP000215453">
    <property type="component" value="Chromosome 6"/>
</dbReference>
<organism evidence="1 2">
    <name type="scientific">Zymoseptoria tritici ST99CH_1A5</name>
    <dbReference type="NCBI Taxonomy" id="1276529"/>
    <lineage>
        <taxon>Eukaryota</taxon>
        <taxon>Fungi</taxon>
        <taxon>Dikarya</taxon>
        <taxon>Ascomycota</taxon>
        <taxon>Pezizomycotina</taxon>
        <taxon>Dothideomycetes</taxon>
        <taxon>Dothideomycetidae</taxon>
        <taxon>Mycosphaerellales</taxon>
        <taxon>Mycosphaerellaceae</taxon>
        <taxon>Zymoseptoria</taxon>
    </lineage>
</organism>
<gene>
    <name evidence="1" type="ORF">ZT1A5_G7070</name>
</gene>
<proteinExistence type="predicted"/>
<sequence length="130" mass="14640">MTEWSSRANCRDCNLGLKGRICGVDYRAWKMRKEPRPYCSCEAISSRAADPLLRNTANLYGYCRMGGKNVHCRHRGALDLEERADPADTPLRDIPDSIKWKPKLYVGDDPETLARVGRELAEHENGSSAS</sequence>
<evidence type="ECO:0000313" key="1">
    <source>
        <dbReference type="EMBL" id="SMY25628.1"/>
    </source>
</evidence>